<dbReference type="OrthoDB" id="108365at2759"/>
<dbReference type="InterPro" id="IPR040442">
    <property type="entry name" value="Pyrv_kinase-like_dom_sf"/>
</dbReference>
<feature type="domain" description="Pyruvate kinase C-terminal" evidence="1">
    <location>
        <begin position="52"/>
        <end position="163"/>
    </location>
</feature>
<dbReference type="Gene3D" id="3.20.20.60">
    <property type="entry name" value="Phosphoenolpyruvate-binding domains"/>
    <property type="match status" value="1"/>
</dbReference>
<evidence type="ECO:0000259" key="1">
    <source>
        <dbReference type="Pfam" id="PF02887"/>
    </source>
</evidence>
<reference evidence="2" key="1">
    <citation type="submission" date="2019-05" db="EMBL/GenBank/DDBJ databases">
        <title>Annotation for the trematode Fasciolopsis buski.</title>
        <authorList>
            <person name="Choi Y.-J."/>
        </authorList>
    </citation>
    <scope>NUCLEOTIDE SEQUENCE</scope>
    <source>
        <strain evidence="2">HT</strain>
        <tissue evidence="2">Whole worm</tissue>
    </source>
</reference>
<keyword evidence="2" id="KW-0670">Pyruvate</keyword>
<dbReference type="InterPro" id="IPR001697">
    <property type="entry name" value="Pyr_Knase"/>
</dbReference>
<protein>
    <submittedName>
        <fullName evidence="2">Pyruvate kinase</fullName>
    </submittedName>
</protein>
<dbReference type="Proteomes" id="UP000728185">
    <property type="component" value="Unassembled WGS sequence"/>
</dbReference>
<dbReference type="GO" id="GO:0004743">
    <property type="term" value="F:pyruvate kinase activity"/>
    <property type="evidence" value="ECO:0007669"/>
    <property type="project" value="InterPro"/>
</dbReference>
<evidence type="ECO:0000313" key="3">
    <source>
        <dbReference type="Proteomes" id="UP000728185"/>
    </source>
</evidence>
<dbReference type="SUPFAM" id="SSF52935">
    <property type="entry name" value="PK C-terminal domain-like"/>
    <property type="match status" value="1"/>
</dbReference>
<accession>A0A8E0RZT2</accession>
<dbReference type="GO" id="GO:0030955">
    <property type="term" value="F:potassium ion binding"/>
    <property type="evidence" value="ECO:0007669"/>
    <property type="project" value="InterPro"/>
</dbReference>
<dbReference type="Pfam" id="PF02887">
    <property type="entry name" value="PK_C"/>
    <property type="match status" value="1"/>
</dbReference>
<dbReference type="AlphaFoldDB" id="A0A8E0RZT2"/>
<organism evidence="2 3">
    <name type="scientific">Fasciolopsis buskii</name>
    <dbReference type="NCBI Taxonomy" id="27845"/>
    <lineage>
        <taxon>Eukaryota</taxon>
        <taxon>Metazoa</taxon>
        <taxon>Spiralia</taxon>
        <taxon>Lophotrochozoa</taxon>
        <taxon>Platyhelminthes</taxon>
        <taxon>Trematoda</taxon>
        <taxon>Digenea</taxon>
        <taxon>Plagiorchiida</taxon>
        <taxon>Echinostomata</taxon>
        <taxon>Echinostomatoidea</taxon>
        <taxon>Fasciolidae</taxon>
        <taxon>Fasciolopsis</taxon>
    </lineage>
</organism>
<keyword evidence="3" id="KW-1185">Reference proteome</keyword>
<keyword evidence="2" id="KW-0808">Transferase</keyword>
<dbReference type="Gene3D" id="3.40.1380.20">
    <property type="entry name" value="Pyruvate kinase, C-terminal domain"/>
    <property type="match status" value="1"/>
</dbReference>
<evidence type="ECO:0000313" key="2">
    <source>
        <dbReference type="EMBL" id="KAA0195639.1"/>
    </source>
</evidence>
<proteinExistence type="predicted"/>
<keyword evidence="2" id="KW-0418">Kinase</keyword>
<gene>
    <name evidence="2" type="ORF">FBUS_10530</name>
</gene>
<comment type="caution">
    <text evidence="2">The sequence shown here is derived from an EMBL/GenBank/DDBJ whole genome shotgun (WGS) entry which is preliminary data.</text>
</comment>
<name>A0A8E0RZT2_9TREM</name>
<dbReference type="InterPro" id="IPR036918">
    <property type="entry name" value="Pyrv_Knase_C_sf"/>
</dbReference>
<dbReference type="PANTHER" id="PTHR11817">
    <property type="entry name" value="PYRUVATE KINASE"/>
    <property type="match status" value="1"/>
</dbReference>
<dbReference type="GO" id="GO:0016301">
    <property type="term" value="F:kinase activity"/>
    <property type="evidence" value="ECO:0007669"/>
    <property type="project" value="UniProtKB-KW"/>
</dbReference>
<sequence length="181" mass="19721">MLSGETSKGLYPLEIVQTMSCICLQAEAAMLHGQPFEDLEEELLGPLSMAHTTAVLAVEAANRCNAFAIIAIATSDLSCHLISRPDPGSHTLRSHSSPGKSVPDVHSMNYENPCTQEWNEDEDRLIRFAIEYGMKNFYFKPGSLVILVAGWKAGSGSTYMLRVPPLVDAKSRPILATTSSH</sequence>
<dbReference type="InterPro" id="IPR015795">
    <property type="entry name" value="Pyrv_Knase_C"/>
</dbReference>
<dbReference type="EMBL" id="LUCM01003553">
    <property type="protein sequence ID" value="KAA0195639.1"/>
    <property type="molecule type" value="Genomic_DNA"/>
</dbReference>
<dbReference type="GO" id="GO:0000287">
    <property type="term" value="F:magnesium ion binding"/>
    <property type="evidence" value="ECO:0007669"/>
    <property type="project" value="InterPro"/>
</dbReference>